<dbReference type="AlphaFoldDB" id="A0A428RBD0"/>
<comment type="caution">
    <text evidence="1">The sequence shown here is derived from an EMBL/GenBank/DDBJ whole genome shotgun (WGS) entry which is preliminary data.</text>
</comment>
<dbReference type="Proteomes" id="UP000287972">
    <property type="component" value="Unassembled WGS sequence"/>
</dbReference>
<name>A0A428RBD0_9HYPO</name>
<keyword evidence="2" id="KW-1185">Reference proteome</keyword>
<gene>
    <name evidence="1" type="ORF">CEP51_011419</name>
</gene>
<dbReference type="EMBL" id="NKCL01000387">
    <property type="protein sequence ID" value="RSL74841.1"/>
    <property type="molecule type" value="Genomic_DNA"/>
</dbReference>
<organism evidence="1 2">
    <name type="scientific">Fusarium floridanum</name>
    <dbReference type="NCBI Taxonomy" id="1325733"/>
    <lineage>
        <taxon>Eukaryota</taxon>
        <taxon>Fungi</taxon>
        <taxon>Dikarya</taxon>
        <taxon>Ascomycota</taxon>
        <taxon>Pezizomycotina</taxon>
        <taxon>Sordariomycetes</taxon>
        <taxon>Hypocreomycetidae</taxon>
        <taxon>Hypocreales</taxon>
        <taxon>Nectriaceae</taxon>
        <taxon>Fusarium</taxon>
        <taxon>Fusarium solani species complex</taxon>
    </lineage>
</organism>
<proteinExistence type="predicted"/>
<sequence length="173" mass="18345">MPKQAVSFELLSTQLSDTVDGLIDAVFLMKSSSLLLAALATTAKASSFVLGDFLFLNPVTSHLHVHPRVWVNLGDGVTPDTNILAIGQVTNNTGDGLLCVGQDCPLGFTYGKCTGWLKSADGESALIHAIGPGFDVEDLQCLKDDGYTAGAIFTSGRLKSFYRCDLGSEPRCT</sequence>
<evidence type="ECO:0000313" key="1">
    <source>
        <dbReference type="EMBL" id="RSL74841.1"/>
    </source>
</evidence>
<evidence type="ECO:0000313" key="2">
    <source>
        <dbReference type="Proteomes" id="UP000287972"/>
    </source>
</evidence>
<protein>
    <submittedName>
        <fullName evidence="1">Uncharacterized protein</fullName>
    </submittedName>
</protein>
<reference evidence="1 2" key="1">
    <citation type="submission" date="2017-06" db="EMBL/GenBank/DDBJ databases">
        <title>Comparative genomic analysis of Ambrosia Fusariam Clade fungi.</title>
        <authorList>
            <person name="Stajich J.E."/>
            <person name="Carrillo J."/>
            <person name="Kijimoto T."/>
            <person name="Eskalen A."/>
            <person name="O'Donnell K."/>
            <person name="Kasson M."/>
        </authorList>
    </citation>
    <scope>NUCLEOTIDE SEQUENCE [LARGE SCALE GENOMIC DNA]</scope>
    <source>
        <strain evidence="1 2">NRRL62606</strain>
    </source>
</reference>
<accession>A0A428RBD0</accession>